<proteinExistence type="predicted"/>
<evidence type="ECO:0000313" key="2">
    <source>
        <dbReference type="Proteomes" id="UP000663873"/>
    </source>
</evidence>
<reference evidence="1" key="1">
    <citation type="submission" date="2021-02" db="EMBL/GenBank/DDBJ databases">
        <authorList>
            <person name="Nowell W R."/>
        </authorList>
    </citation>
    <scope>NUCLEOTIDE SEQUENCE</scope>
</reference>
<protein>
    <recommendedName>
        <fullName evidence="3">F-box domain-containing protein</fullName>
    </recommendedName>
</protein>
<comment type="caution">
    <text evidence="1">The sequence shown here is derived from an EMBL/GenBank/DDBJ whole genome shotgun (WGS) entry which is preliminary data.</text>
</comment>
<organism evidence="1 2">
    <name type="scientific">Rotaria socialis</name>
    <dbReference type="NCBI Taxonomy" id="392032"/>
    <lineage>
        <taxon>Eukaryota</taxon>
        <taxon>Metazoa</taxon>
        <taxon>Spiralia</taxon>
        <taxon>Gnathifera</taxon>
        <taxon>Rotifera</taxon>
        <taxon>Eurotatoria</taxon>
        <taxon>Bdelloidea</taxon>
        <taxon>Philodinida</taxon>
        <taxon>Philodinidae</taxon>
        <taxon>Rotaria</taxon>
    </lineage>
</organism>
<feature type="non-terminal residue" evidence="1">
    <location>
        <position position="144"/>
    </location>
</feature>
<accession>A0A820UHL6</accession>
<evidence type="ECO:0000313" key="1">
    <source>
        <dbReference type="EMBL" id="CAF4487623.1"/>
    </source>
</evidence>
<sequence length="144" mass="16891">MNRIDDLSIISSPCAIMILESLQDEIFFEIFEYVSIQDLYHGFYSLNLRFRMILASLTNLYGETTFERELSSPPFRFFASRIPKLSMHNVDLMDLSSFSAVRSLALYIEPNRAQCHLIRVFSHLKYLYISQRPIGHFYYSVSLP</sequence>
<dbReference type="AlphaFoldDB" id="A0A820UHL6"/>
<evidence type="ECO:0008006" key="3">
    <source>
        <dbReference type="Google" id="ProtNLM"/>
    </source>
</evidence>
<name>A0A820UHL6_9BILA</name>
<keyword evidence="2" id="KW-1185">Reference proteome</keyword>
<dbReference type="Proteomes" id="UP000663873">
    <property type="component" value="Unassembled WGS sequence"/>
</dbReference>
<gene>
    <name evidence="1" type="ORF">UJA718_LOCUS25409</name>
</gene>
<dbReference type="EMBL" id="CAJOBP010006211">
    <property type="protein sequence ID" value="CAF4487623.1"/>
    <property type="molecule type" value="Genomic_DNA"/>
</dbReference>